<dbReference type="OMA" id="HRFNQKF"/>
<keyword evidence="4 8" id="KW-0064">Aspartyl protease</keyword>
<dbReference type="GO" id="GO:0006508">
    <property type="term" value="P:proteolysis"/>
    <property type="evidence" value="ECO:0007669"/>
    <property type="project" value="UniProtKB-KW"/>
</dbReference>
<proteinExistence type="inferred from homology"/>
<dbReference type="Proteomes" id="UP000036987">
    <property type="component" value="Unassembled WGS sequence"/>
</dbReference>
<evidence type="ECO:0000256" key="7">
    <source>
        <dbReference type="PIRSR" id="PIRSR601461-1"/>
    </source>
</evidence>
<dbReference type="PROSITE" id="PS00141">
    <property type="entry name" value="ASP_PROTEASE"/>
    <property type="match status" value="1"/>
</dbReference>
<dbReference type="OrthoDB" id="2747330at2759"/>
<keyword evidence="5 8" id="KW-0378">Hydrolase</keyword>
<protein>
    <submittedName>
        <fullName evidence="11">Eukaryotic aspartyl protease family protein</fullName>
    </submittedName>
</protein>
<name>A0A0K9P2E8_ZOSMR</name>
<feature type="signal peptide" evidence="9">
    <location>
        <begin position="1"/>
        <end position="16"/>
    </location>
</feature>
<dbReference type="FunFam" id="2.40.70.10:FF:000010">
    <property type="entry name" value="Aspartyl protease family protein 2"/>
    <property type="match status" value="1"/>
</dbReference>
<dbReference type="GO" id="GO:0003677">
    <property type="term" value="F:DNA binding"/>
    <property type="evidence" value="ECO:0007669"/>
    <property type="project" value="UniProtKB-KW"/>
</dbReference>
<dbReference type="GO" id="GO:0004190">
    <property type="term" value="F:aspartic-type endopeptidase activity"/>
    <property type="evidence" value="ECO:0007669"/>
    <property type="project" value="UniProtKB-KW"/>
</dbReference>
<dbReference type="InterPro" id="IPR001969">
    <property type="entry name" value="Aspartic_peptidase_AS"/>
</dbReference>
<keyword evidence="12" id="KW-1185">Reference proteome</keyword>
<feature type="chain" id="PRO_5005527536" evidence="9">
    <location>
        <begin position="17"/>
        <end position="487"/>
    </location>
</feature>
<evidence type="ECO:0000256" key="2">
    <source>
        <dbReference type="ARBA" id="ARBA00022670"/>
    </source>
</evidence>
<evidence type="ECO:0000259" key="10">
    <source>
        <dbReference type="PROSITE" id="PS51767"/>
    </source>
</evidence>
<dbReference type="SUPFAM" id="SSF50630">
    <property type="entry name" value="Acid proteases"/>
    <property type="match status" value="1"/>
</dbReference>
<dbReference type="Gene3D" id="2.40.70.10">
    <property type="entry name" value="Acid Proteases"/>
    <property type="match status" value="2"/>
</dbReference>
<organism evidence="11 12">
    <name type="scientific">Zostera marina</name>
    <name type="common">Eelgrass</name>
    <dbReference type="NCBI Taxonomy" id="29655"/>
    <lineage>
        <taxon>Eukaryota</taxon>
        <taxon>Viridiplantae</taxon>
        <taxon>Streptophyta</taxon>
        <taxon>Embryophyta</taxon>
        <taxon>Tracheophyta</taxon>
        <taxon>Spermatophyta</taxon>
        <taxon>Magnoliopsida</taxon>
        <taxon>Liliopsida</taxon>
        <taxon>Zosteraceae</taxon>
        <taxon>Zostera</taxon>
    </lineage>
</organism>
<dbReference type="InterPro" id="IPR033873">
    <property type="entry name" value="CND41-like"/>
</dbReference>
<sequence length="487" mass="52381">MPLLLLLILFLSTSAADKSLDSQSLQLGTLPDASDDLSWSLDRTDAQTLVYSPNISSSSQLSDLTLRLHHINSLMPANTTPTDFLHQRLHRDSARFSAISRVKRKSHSRGSFSSAVISGLAHGSGEYFTRIGIGSPATNAYMVLDTGSDVVWIQCAPCRKCYSQTDPVFDPRKSKSFKHITCSAPICQRLDASGCESKTKSCVYQVAYGDGSVTTGEFSKETVTFEGGRRIGRVAFGCGHDNEGLFVAAAGLLGLGRGVLSFPSQAGRRGFGKRFSYCLVDRTSSVSRRLRSSTVIFGNGAIPRSHTGTIYTPLLTNPKLDTFYYVDLVGISVGGKKVPGVLASDLSLNHASGRGGVIVDSGTSVTRLARPAYVALRDAFRIGTRTLKRTSGFSLFDTCYDLSGKTEVKVPTVVLHFLNTSKSKHSHSDMSLPASNYLIPVDTSGVFCFAFAGTDTGISIIGNIQQQGFRVVFDGARSRVGFSPNNC</sequence>
<dbReference type="EMBL" id="LFYR01001270">
    <property type="protein sequence ID" value="KMZ63134.1"/>
    <property type="molecule type" value="Genomic_DNA"/>
</dbReference>
<dbReference type="STRING" id="29655.A0A0K9P2E8"/>
<dbReference type="CDD" id="cd05472">
    <property type="entry name" value="cnd41_like"/>
    <property type="match status" value="1"/>
</dbReference>
<evidence type="ECO:0000313" key="11">
    <source>
        <dbReference type="EMBL" id="KMZ63134.1"/>
    </source>
</evidence>
<accession>A0A0K9P2E8</accession>
<gene>
    <name evidence="11" type="ORF">ZOSMA_425G00080</name>
</gene>
<evidence type="ECO:0000256" key="1">
    <source>
        <dbReference type="ARBA" id="ARBA00007447"/>
    </source>
</evidence>
<comment type="caution">
    <text evidence="11">The sequence shown here is derived from an EMBL/GenBank/DDBJ whole genome shotgun (WGS) entry which is preliminary data.</text>
</comment>
<evidence type="ECO:0000313" key="12">
    <source>
        <dbReference type="Proteomes" id="UP000036987"/>
    </source>
</evidence>
<dbReference type="InterPro" id="IPR032799">
    <property type="entry name" value="TAXi_C"/>
</dbReference>
<keyword evidence="6" id="KW-0238">DNA-binding</keyword>
<evidence type="ECO:0000256" key="8">
    <source>
        <dbReference type="RuleBase" id="RU000454"/>
    </source>
</evidence>
<dbReference type="InterPro" id="IPR021109">
    <property type="entry name" value="Peptidase_aspartic_dom_sf"/>
</dbReference>
<reference evidence="12" key="1">
    <citation type="journal article" date="2016" name="Nature">
        <title>The genome of the seagrass Zostera marina reveals angiosperm adaptation to the sea.</title>
        <authorList>
            <person name="Olsen J.L."/>
            <person name="Rouze P."/>
            <person name="Verhelst B."/>
            <person name="Lin Y.-C."/>
            <person name="Bayer T."/>
            <person name="Collen J."/>
            <person name="Dattolo E."/>
            <person name="De Paoli E."/>
            <person name="Dittami S."/>
            <person name="Maumus F."/>
            <person name="Michel G."/>
            <person name="Kersting A."/>
            <person name="Lauritano C."/>
            <person name="Lohaus R."/>
            <person name="Toepel M."/>
            <person name="Tonon T."/>
            <person name="Vanneste K."/>
            <person name="Amirebrahimi M."/>
            <person name="Brakel J."/>
            <person name="Bostroem C."/>
            <person name="Chovatia M."/>
            <person name="Grimwood J."/>
            <person name="Jenkins J.W."/>
            <person name="Jueterbock A."/>
            <person name="Mraz A."/>
            <person name="Stam W.T."/>
            <person name="Tice H."/>
            <person name="Bornberg-Bauer E."/>
            <person name="Green P.J."/>
            <person name="Pearson G.A."/>
            <person name="Procaccini G."/>
            <person name="Duarte C.M."/>
            <person name="Schmutz J."/>
            <person name="Reusch T.B.H."/>
            <person name="Van de Peer Y."/>
        </authorList>
    </citation>
    <scope>NUCLEOTIDE SEQUENCE [LARGE SCALE GENOMIC DNA]</scope>
    <source>
        <strain evidence="12">cv. Finnish</strain>
    </source>
</reference>
<dbReference type="PANTHER" id="PTHR13683:SF679">
    <property type="entry name" value="ASPARTYL PROTEASE FAMILY PROTEIN 2"/>
    <property type="match status" value="1"/>
</dbReference>
<evidence type="ECO:0000256" key="3">
    <source>
        <dbReference type="ARBA" id="ARBA00022729"/>
    </source>
</evidence>
<evidence type="ECO:0000256" key="9">
    <source>
        <dbReference type="SAM" id="SignalP"/>
    </source>
</evidence>
<evidence type="ECO:0000256" key="4">
    <source>
        <dbReference type="ARBA" id="ARBA00022750"/>
    </source>
</evidence>
<dbReference type="Pfam" id="PF14543">
    <property type="entry name" value="TAXi_N"/>
    <property type="match status" value="1"/>
</dbReference>
<dbReference type="InterPro" id="IPR032861">
    <property type="entry name" value="TAXi_N"/>
</dbReference>
<dbReference type="InterPro" id="IPR033121">
    <property type="entry name" value="PEPTIDASE_A1"/>
</dbReference>
<dbReference type="Pfam" id="PF14541">
    <property type="entry name" value="TAXi_C"/>
    <property type="match status" value="1"/>
</dbReference>
<keyword evidence="2 8" id="KW-0645">Protease</keyword>
<evidence type="ECO:0000256" key="6">
    <source>
        <dbReference type="ARBA" id="ARBA00023125"/>
    </source>
</evidence>
<feature type="active site" evidence="7">
    <location>
        <position position="145"/>
    </location>
</feature>
<keyword evidence="3 9" id="KW-0732">Signal</keyword>
<dbReference type="PANTHER" id="PTHR13683">
    <property type="entry name" value="ASPARTYL PROTEASES"/>
    <property type="match status" value="1"/>
</dbReference>
<dbReference type="InterPro" id="IPR001461">
    <property type="entry name" value="Aspartic_peptidase_A1"/>
</dbReference>
<feature type="domain" description="Peptidase A1" evidence="10">
    <location>
        <begin position="127"/>
        <end position="483"/>
    </location>
</feature>
<dbReference type="PROSITE" id="PS51767">
    <property type="entry name" value="PEPTIDASE_A1"/>
    <property type="match status" value="1"/>
</dbReference>
<dbReference type="PRINTS" id="PR00792">
    <property type="entry name" value="PEPSIN"/>
</dbReference>
<dbReference type="FunFam" id="2.40.70.10:FF:000016">
    <property type="entry name" value="Probable aspartic protease At2g35615"/>
    <property type="match status" value="1"/>
</dbReference>
<dbReference type="AlphaFoldDB" id="A0A0K9P2E8"/>
<feature type="active site" evidence="7">
    <location>
        <position position="360"/>
    </location>
</feature>
<evidence type="ECO:0000256" key="5">
    <source>
        <dbReference type="ARBA" id="ARBA00022801"/>
    </source>
</evidence>
<comment type="similarity">
    <text evidence="1 8">Belongs to the peptidase A1 family.</text>
</comment>